<evidence type="ECO:0000313" key="2">
    <source>
        <dbReference type="Proteomes" id="UP000593572"/>
    </source>
</evidence>
<comment type="caution">
    <text evidence="1">The sequence shown here is derived from an EMBL/GenBank/DDBJ whole genome shotgun (WGS) entry which is preliminary data.</text>
</comment>
<gene>
    <name evidence="1" type="ORF">Golob_002571</name>
</gene>
<accession>A0A7J8N5T1</accession>
<name>A0A7J8N5T1_9ROSI</name>
<dbReference type="AlphaFoldDB" id="A0A7J8N5T1"/>
<dbReference type="Proteomes" id="UP000593572">
    <property type="component" value="Unassembled WGS sequence"/>
</dbReference>
<sequence>MELSWKDKLMGKGVVGFHDSSDGSNKGLEKDFDLLEGDITRSMVNGVPFIESSNRVQQLLVKGMATTVYIKGKFAQISIFLNLDKPLIPQVLVNGRAQRVEYEALISAQLKAKSRKAYLSTVGDLQKESINPEQ</sequence>
<evidence type="ECO:0000313" key="1">
    <source>
        <dbReference type="EMBL" id="MBA0572214.1"/>
    </source>
</evidence>
<organism evidence="1 2">
    <name type="scientific">Gossypium lobatum</name>
    <dbReference type="NCBI Taxonomy" id="34289"/>
    <lineage>
        <taxon>Eukaryota</taxon>
        <taxon>Viridiplantae</taxon>
        <taxon>Streptophyta</taxon>
        <taxon>Embryophyta</taxon>
        <taxon>Tracheophyta</taxon>
        <taxon>Spermatophyta</taxon>
        <taxon>Magnoliopsida</taxon>
        <taxon>eudicotyledons</taxon>
        <taxon>Gunneridae</taxon>
        <taxon>Pentapetalae</taxon>
        <taxon>rosids</taxon>
        <taxon>malvids</taxon>
        <taxon>Malvales</taxon>
        <taxon>Malvaceae</taxon>
        <taxon>Malvoideae</taxon>
        <taxon>Gossypium</taxon>
    </lineage>
</organism>
<dbReference type="EMBL" id="JABEZX010000012">
    <property type="protein sequence ID" value="MBA0572214.1"/>
    <property type="molecule type" value="Genomic_DNA"/>
</dbReference>
<proteinExistence type="predicted"/>
<protein>
    <submittedName>
        <fullName evidence="1">Uncharacterized protein</fullName>
    </submittedName>
</protein>
<reference evidence="1 2" key="1">
    <citation type="journal article" date="2019" name="Genome Biol. Evol.">
        <title>Insights into the evolution of the New World diploid cottons (Gossypium, subgenus Houzingenia) based on genome sequencing.</title>
        <authorList>
            <person name="Grover C.E."/>
            <person name="Arick M.A. 2nd"/>
            <person name="Thrash A."/>
            <person name="Conover J.L."/>
            <person name="Sanders W.S."/>
            <person name="Peterson D.G."/>
            <person name="Frelichowski J.E."/>
            <person name="Scheffler J.A."/>
            <person name="Scheffler B.E."/>
            <person name="Wendel J.F."/>
        </authorList>
    </citation>
    <scope>NUCLEOTIDE SEQUENCE [LARGE SCALE GENOMIC DNA]</scope>
    <source>
        <strain evidence="1">157</strain>
        <tissue evidence="1">Leaf</tissue>
    </source>
</reference>
<keyword evidence="2" id="KW-1185">Reference proteome</keyword>